<accession>A0ABW1ZUJ6</accession>
<keyword evidence="4" id="KW-0288">FMN</keyword>
<organism evidence="9 10">
    <name type="scientific">Marinobacterium aestuariivivens</name>
    <dbReference type="NCBI Taxonomy" id="1698799"/>
    <lineage>
        <taxon>Bacteria</taxon>
        <taxon>Pseudomonadati</taxon>
        <taxon>Pseudomonadota</taxon>
        <taxon>Gammaproteobacteria</taxon>
        <taxon>Oceanospirillales</taxon>
        <taxon>Oceanospirillaceae</taxon>
        <taxon>Marinobacterium</taxon>
    </lineage>
</organism>
<dbReference type="InterPro" id="IPR005720">
    <property type="entry name" value="Dihydroorotate_DH_cat"/>
</dbReference>
<comment type="cofactor">
    <cofactor evidence="1">
        <name>FMN</name>
        <dbReference type="ChEBI" id="CHEBI:58210"/>
    </cofactor>
</comment>
<feature type="domain" description="Dihydroorotate dehydrogenase catalytic" evidence="8">
    <location>
        <begin position="223"/>
        <end position="277"/>
    </location>
</feature>
<keyword evidence="5" id="KW-0665">Pyrimidine biosynthesis</keyword>
<dbReference type="PROSITE" id="PS00912">
    <property type="entry name" value="DHODEHASE_2"/>
    <property type="match status" value="1"/>
</dbReference>
<evidence type="ECO:0000313" key="10">
    <source>
        <dbReference type="Proteomes" id="UP001596422"/>
    </source>
</evidence>
<comment type="pathway">
    <text evidence="2">Pyrimidine metabolism; UMP biosynthesis via de novo pathway.</text>
</comment>
<proteinExistence type="predicted"/>
<dbReference type="InterPro" id="IPR001295">
    <property type="entry name" value="Dihydroorotate_DH_CS"/>
</dbReference>
<evidence type="ECO:0000256" key="1">
    <source>
        <dbReference type="ARBA" id="ARBA00001917"/>
    </source>
</evidence>
<dbReference type="RefSeq" id="WP_379907378.1">
    <property type="nucleotide sequence ID" value="NZ_JBHSWE010000001.1"/>
</dbReference>
<reference evidence="10" key="1">
    <citation type="journal article" date="2019" name="Int. J. Syst. Evol. Microbiol.">
        <title>The Global Catalogue of Microorganisms (GCM) 10K type strain sequencing project: providing services to taxonomists for standard genome sequencing and annotation.</title>
        <authorList>
            <consortium name="The Broad Institute Genomics Platform"/>
            <consortium name="The Broad Institute Genome Sequencing Center for Infectious Disease"/>
            <person name="Wu L."/>
            <person name="Ma J."/>
        </authorList>
    </citation>
    <scope>NUCLEOTIDE SEQUENCE [LARGE SCALE GENOMIC DNA]</scope>
    <source>
        <strain evidence="10">NBRC 111756</strain>
    </source>
</reference>
<dbReference type="PANTHER" id="PTHR48109">
    <property type="entry name" value="DIHYDROOROTATE DEHYDROGENASE (QUINONE), MITOCHONDRIAL-RELATED"/>
    <property type="match status" value="1"/>
</dbReference>
<evidence type="ECO:0000313" key="9">
    <source>
        <dbReference type="EMBL" id="MFC6668817.1"/>
    </source>
</evidence>
<feature type="region of interest" description="Disordered" evidence="7">
    <location>
        <begin position="1"/>
        <end position="22"/>
    </location>
</feature>
<dbReference type="SUPFAM" id="SSF51395">
    <property type="entry name" value="FMN-linked oxidoreductases"/>
    <property type="match status" value="1"/>
</dbReference>
<evidence type="ECO:0000256" key="7">
    <source>
        <dbReference type="SAM" id="MobiDB-lite"/>
    </source>
</evidence>
<protein>
    <recommendedName>
        <fullName evidence="8">Dihydroorotate dehydrogenase catalytic domain-containing protein</fullName>
    </recommendedName>
</protein>
<feature type="domain" description="Dihydroorotate dehydrogenase catalytic" evidence="8">
    <location>
        <begin position="28"/>
        <end position="76"/>
    </location>
</feature>
<dbReference type="EMBL" id="JBHSWE010000001">
    <property type="protein sequence ID" value="MFC6668817.1"/>
    <property type="molecule type" value="Genomic_DNA"/>
</dbReference>
<comment type="caution">
    <text evidence="9">The sequence shown here is derived from an EMBL/GenBank/DDBJ whole genome shotgun (WGS) entry which is preliminary data.</text>
</comment>
<dbReference type="InterPro" id="IPR050074">
    <property type="entry name" value="DHO_dehydrogenase"/>
</dbReference>
<keyword evidence="6" id="KW-0560">Oxidoreductase</keyword>
<evidence type="ECO:0000256" key="5">
    <source>
        <dbReference type="ARBA" id="ARBA00022975"/>
    </source>
</evidence>
<evidence type="ECO:0000259" key="8">
    <source>
        <dbReference type="Pfam" id="PF01180"/>
    </source>
</evidence>
<evidence type="ECO:0000256" key="2">
    <source>
        <dbReference type="ARBA" id="ARBA00004725"/>
    </source>
</evidence>
<dbReference type="Proteomes" id="UP001596422">
    <property type="component" value="Unassembled WGS sequence"/>
</dbReference>
<keyword evidence="3" id="KW-0285">Flavoprotein</keyword>
<evidence type="ECO:0000256" key="6">
    <source>
        <dbReference type="ARBA" id="ARBA00023002"/>
    </source>
</evidence>
<dbReference type="Gene3D" id="3.20.20.70">
    <property type="entry name" value="Aldolase class I"/>
    <property type="match status" value="1"/>
</dbReference>
<dbReference type="InterPro" id="IPR013785">
    <property type="entry name" value="Aldolase_TIM"/>
</dbReference>
<evidence type="ECO:0000256" key="3">
    <source>
        <dbReference type="ARBA" id="ARBA00022630"/>
    </source>
</evidence>
<evidence type="ECO:0000256" key="4">
    <source>
        <dbReference type="ARBA" id="ARBA00022643"/>
    </source>
</evidence>
<feature type="compositionally biased region" description="Basic and acidic residues" evidence="7">
    <location>
        <begin position="1"/>
        <end position="11"/>
    </location>
</feature>
<name>A0ABW1ZUJ6_9GAMM</name>
<dbReference type="PANTHER" id="PTHR48109:SF4">
    <property type="entry name" value="DIHYDROOROTATE DEHYDROGENASE (QUINONE), MITOCHONDRIAL"/>
    <property type="match status" value="1"/>
</dbReference>
<dbReference type="Pfam" id="PF01180">
    <property type="entry name" value="DHO_dh"/>
    <property type="match status" value="2"/>
</dbReference>
<gene>
    <name evidence="9" type="ORF">ACFQDL_00820</name>
</gene>
<sequence length="322" mass="35352">MARSDRRERLGSRRRARCGAGPVRAPRQVMGLSFANPLGIAAGIDPVGALSRCAGAMGFGALEIGTLTPRPEPGHNPGVGVLRALRQHPAGLAPVRLGINLGLNRNTPPERALMDFRDGLRAAWPYADYIALNFSSAQTRVLLDPDHRHRLLALLSALKREQYRLTRPGKRPVPLALKLSLATALCESLLTDLCRLRLDALILVQESAVPEASEPAWRLLARRQRACAELRRLKTRLAGRLQVIAVGGIGSARDAADRLRAGADLVQVHRALLPGGPLHGRRPDWRWHLHRRAARRQVIRGPGQYRFNMNPPFGSTTPIYGD</sequence>
<keyword evidence="10" id="KW-1185">Reference proteome</keyword>